<sequence length="137" mass="15132">MKHANCTRQGPQATLRSANSFLPSHHEDLSVAHSAFSRRHCSTPKVVRQKPALSEEDEAEVVLKAGKSMETVGRFLRGDGALTKEQQEEVLELLNSLTSAERALGDDDSEYFIQLIIRNVISGAVSHGVRKLFDKFG</sequence>
<dbReference type="EMBL" id="JARKHS020002333">
    <property type="protein sequence ID" value="KAK8786854.1"/>
    <property type="molecule type" value="Genomic_DNA"/>
</dbReference>
<dbReference type="AlphaFoldDB" id="A0AAQ4FHP5"/>
<keyword evidence="2" id="KW-1185">Reference proteome</keyword>
<dbReference type="Proteomes" id="UP001321473">
    <property type="component" value="Unassembled WGS sequence"/>
</dbReference>
<protein>
    <submittedName>
        <fullName evidence="1">Uncharacterized protein</fullName>
    </submittedName>
</protein>
<evidence type="ECO:0000313" key="1">
    <source>
        <dbReference type="EMBL" id="KAK8786854.1"/>
    </source>
</evidence>
<proteinExistence type="predicted"/>
<name>A0AAQ4FHP5_AMBAM</name>
<accession>A0AAQ4FHP5</accession>
<evidence type="ECO:0000313" key="2">
    <source>
        <dbReference type="Proteomes" id="UP001321473"/>
    </source>
</evidence>
<organism evidence="1 2">
    <name type="scientific">Amblyomma americanum</name>
    <name type="common">Lone star tick</name>
    <dbReference type="NCBI Taxonomy" id="6943"/>
    <lineage>
        <taxon>Eukaryota</taxon>
        <taxon>Metazoa</taxon>
        <taxon>Ecdysozoa</taxon>
        <taxon>Arthropoda</taxon>
        <taxon>Chelicerata</taxon>
        <taxon>Arachnida</taxon>
        <taxon>Acari</taxon>
        <taxon>Parasitiformes</taxon>
        <taxon>Ixodida</taxon>
        <taxon>Ixodoidea</taxon>
        <taxon>Ixodidae</taxon>
        <taxon>Amblyomminae</taxon>
        <taxon>Amblyomma</taxon>
    </lineage>
</organism>
<reference evidence="1 2" key="1">
    <citation type="journal article" date="2023" name="Arcadia Sci">
        <title>De novo assembly of a long-read Amblyomma americanum tick genome.</title>
        <authorList>
            <person name="Chou S."/>
            <person name="Poskanzer K.E."/>
            <person name="Rollins M."/>
            <person name="Thuy-Boun P.S."/>
        </authorList>
    </citation>
    <scope>NUCLEOTIDE SEQUENCE [LARGE SCALE GENOMIC DNA]</scope>
    <source>
        <strain evidence="1">F_SG_1</strain>
        <tissue evidence="1">Salivary glands</tissue>
    </source>
</reference>
<gene>
    <name evidence="1" type="ORF">V5799_023375</name>
</gene>
<comment type="caution">
    <text evidence="1">The sequence shown here is derived from an EMBL/GenBank/DDBJ whole genome shotgun (WGS) entry which is preliminary data.</text>
</comment>